<accession>A0ABY8QAM8</accession>
<protein>
    <submittedName>
        <fullName evidence="7">(2Fe-2S)-binding protein</fullName>
    </submittedName>
</protein>
<keyword evidence="3" id="KW-0560">Oxidoreductase</keyword>
<evidence type="ECO:0000259" key="6">
    <source>
        <dbReference type="PROSITE" id="PS51085"/>
    </source>
</evidence>
<proteinExistence type="predicted"/>
<keyword evidence="1" id="KW-0001">2Fe-2S</keyword>
<dbReference type="InterPro" id="IPR036884">
    <property type="entry name" value="2Fe-2S-bd_dom_sf"/>
</dbReference>
<evidence type="ECO:0000256" key="1">
    <source>
        <dbReference type="ARBA" id="ARBA00022714"/>
    </source>
</evidence>
<name>A0ABY8QAM8_9RHOB</name>
<dbReference type="Gene3D" id="3.10.20.30">
    <property type="match status" value="1"/>
</dbReference>
<dbReference type="InterPro" id="IPR036010">
    <property type="entry name" value="2Fe-2S_ferredoxin-like_sf"/>
</dbReference>
<evidence type="ECO:0000256" key="5">
    <source>
        <dbReference type="ARBA" id="ARBA00023014"/>
    </source>
</evidence>
<dbReference type="InterPro" id="IPR012675">
    <property type="entry name" value="Beta-grasp_dom_sf"/>
</dbReference>
<dbReference type="CDD" id="cd00207">
    <property type="entry name" value="fer2"/>
    <property type="match status" value="1"/>
</dbReference>
<dbReference type="SUPFAM" id="SSF47741">
    <property type="entry name" value="CO dehydrogenase ISP C-domain like"/>
    <property type="match status" value="1"/>
</dbReference>
<dbReference type="SUPFAM" id="SSF54292">
    <property type="entry name" value="2Fe-2S ferredoxin-like"/>
    <property type="match status" value="1"/>
</dbReference>
<dbReference type="Proteomes" id="UP001230978">
    <property type="component" value="Chromosome"/>
</dbReference>
<sequence length="158" mass="16209">MTGMARLTCRVNGEEVRADVPVRRNLLDFLRNDLGLTGSHAGCEHGVCGACTILVDGVTVRGCLMLAVQAEGCEVVTVEGLADSGRSAALAAAFTARNALQCGFCTPGMIASALEYIEGGGGPDRAAIRAHLSGNYCRCTGYQAIVEAVCDVIGGDAA</sequence>
<dbReference type="Pfam" id="PF01799">
    <property type="entry name" value="Fer2_2"/>
    <property type="match status" value="1"/>
</dbReference>
<keyword evidence="5" id="KW-0411">Iron-sulfur</keyword>
<organism evidence="7 8">
    <name type="scientific">Fuscovulum ytuae</name>
    <dbReference type="NCBI Taxonomy" id="3042299"/>
    <lineage>
        <taxon>Bacteria</taxon>
        <taxon>Pseudomonadati</taxon>
        <taxon>Pseudomonadota</taxon>
        <taxon>Alphaproteobacteria</taxon>
        <taxon>Rhodobacterales</taxon>
        <taxon>Paracoccaceae</taxon>
        <taxon>Fuscovulum</taxon>
    </lineage>
</organism>
<evidence type="ECO:0000313" key="8">
    <source>
        <dbReference type="Proteomes" id="UP001230978"/>
    </source>
</evidence>
<reference evidence="7 8" key="1">
    <citation type="submission" date="2023-04" db="EMBL/GenBank/DDBJ databases">
        <title>YMD61, complete Genome.</title>
        <authorList>
            <person name="Zhang J."/>
        </authorList>
    </citation>
    <scope>NUCLEOTIDE SEQUENCE [LARGE SCALE GENOMIC DNA]</scope>
    <source>
        <strain evidence="7 8">YMD61</strain>
    </source>
</reference>
<dbReference type="Pfam" id="PF00111">
    <property type="entry name" value="Fer2"/>
    <property type="match status" value="1"/>
</dbReference>
<dbReference type="PANTHER" id="PTHR44379:SF8">
    <property type="entry name" value="XANTHINE DEHYDROGENASE IRON-SULFUR-BINDING SUBUNIT XDHC-RELATED"/>
    <property type="match status" value="1"/>
</dbReference>
<dbReference type="InterPro" id="IPR002888">
    <property type="entry name" value="2Fe-2S-bd"/>
</dbReference>
<keyword evidence="4" id="KW-0408">Iron</keyword>
<dbReference type="InterPro" id="IPR051452">
    <property type="entry name" value="Diverse_Oxidoreductases"/>
</dbReference>
<evidence type="ECO:0000313" key="7">
    <source>
        <dbReference type="EMBL" id="WGV17923.1"/>
    </source>
</evidence>
<dbReference type="PANTHER" id="PTHR44379">
    <property type="entry name" value="OXIDOREDUCTASE WITH IRON-SULFUR SUBUNIT"/>
    <property type="match status" value="1"/>
</dbReference>
<dbReference type="Gene3D" id="1.10.150.120">
    <property type="entry name" value="[2Fe-2S]-binding domain"/>
    <property type="match status" value="1"/>
</dbReference>
<keyword evidence="2" id="KW-0479">Metal-binding</keyword>
<dbReference type="InterPro" id="IPR001041">
    <property type="entry name" value="2Fe-2S_ferredoxin-type"/>
</dbReference>
<evidence type="ECO:0000256" key="3">
    <source>
        <dbReference type="ARBA" id="ARBA00023002"/>
    </source>
</evidence>
<dbReference type="PROSITE" id="PS51085">
    <property type="entry name" value="2FE2S_FER_2"/>
    <property type="match status" value="1"/>
</dbReference>
<evidence type="ECO:0000256" key="4">
    <source>
        <dbReference type="ARBA" id="ARBA00023004"/>
    </source>
</evidence>
<evidence type="ECO:0000256" key="2">
    <source>
        <dbReference type="ARBA" id="ARBA00022723"/>
    </source>
</evidence>
<dbReference type="RefSeq" id="WP_281469611.1">
    <property type="nucleotide sequence ID" value="NZ_CP124535.1"/>
</dbReference>
<dbReference type="PROSITE" id="PS00197">
    <property type="entry name" value="2FE2S_FER_1"/>
    <property type="match status" value="1"/>
</dbReference>
<gene>
    <name evidence="7" type="ORF">QF092_09135</name>
</gene>
<dbReference type="InterPro" id="IPR006058">
    <property type="entry name" value="2Fe2S_fd_BS"/>
</dbReference>
<feature type="domain" description="2Fe-2S ferredoxin-type" evidence="6">
    <location>
        <begin position="5"/>
        <end position="81"/>
    </location>
</feature>
<dbReference type="EMBL" id="CP124535">
    <property type="protein sequence ID" value="WGV17923.1"/>
    <property type="molecule type" value="Genomic_DNA"/>
</dbReference>
<keyword evidence="8" id="KW-1185">Reference proteome</keyword>